<evidence type="ECO:0000313" key="2">
    <source>
        <dbReference type="Proteomes" id="UP000095287"/>
    </source>
</evidence>
<sequence length="371" mass="40805">MPHVYNGDYYRLLNEFYIRSIRRLRNQRPLGQRLRNDKNVIEESGAPPLETDRPSAAVVFGTSENEIPMLCTPAQPMSSVHNGDQPDDCSDDMLHVLHRYNKHKKSIKQKPEERGYQCERPAPYYLVPGKKQKGNQRLLVCSRHPKTAEQKELDKRIAARRFDNPSSQPSAAAGSSGSFNATASPSSMSAPSLSSVNQQMMPTSGFMDLPSQWSSTPQKIPTSGFMDLPSQHPSTPNTSSNSAQMRSALATSAGTPNVTNNAAADPQLADLNALRQQYQQQLLQQQQQRLIEAEIAQMVANPWWRQNLGQQLAAPNASGQQQPPLQFQHTPQQMSAPPAQIVPPQQGSSGNAAASNPLTSMLGGMNPQMQS</sequence>
<dbReference type="WBParaSite" id="L893_g10165.t2">
    <property type="protein sequence ID" value="L893_g10165.t2"/>
    <property type="gene ID" value="L893_g10165"/>
</dbReference>
<evidence type="ECO:0000313" key="3">
    <source>
        <dbReference type="WBParaSite" id="L893_g10165.t2"/>
    </source>
</evidence>
<feature type="region of interest" description="Disordered" evidence="1">
    <location>
        <begin position="161"/>
        <end position="247"/>
    </location>
</feature>
<proteinExistence type="predicted"/>
<organism evidence="2 3">
    <name type="scientific">Steinernema glaseri</name>
    <dbReference type="NCBI Taxonomy" id="37863"/>
    <lineage>
        <taxon>Eukaryota</taxon>
        <taxon>Metazoa</taxon>
        <taxon>Ecdysozoa</taxon>
        <taxon>Nematoda</taxon>
        <taxon>Chromadorea</taxon>
        <taxon>Rhabditida</taxon>
        <taxon>Tylenchina</taxon>
        <taxon>Panagrolaimomorpha</taxon>
        <taxon>Strongyloidoidea</taxon>
        <taxon>Steinernematidae</taxon>
        <taxon>Steinernema</taxon>
    </lineage>
</organism>
<reference evidence="3" key="1">
    <citation type="submission" date="2016-11" db="UniProtKB">
        <authorList>
            <consortium name="WormBaseParasite"/>
        </authorList>
    </citation>
    <scope>IDENTIFICATION</scope>
</reference>
<feature type="compositionally biased region" description="Polar residues" evidence="1">
    <location>
        <begin position="317"/>
        <end position="335"/>
    </location>
</feature>
<feature type="compositionally biased region" description="Polar residues" evidence="1">
    <location>
        <begin position="211"/>
        <end position="221"/>
    </location>
</feature>
<feature type="compositionally biased region" description="Polar residues" evidence="1">
    <location>
        <begin position="343"/>
        <end position="359"/>
    </location>
</feature>
<accession>A0A1I7XWD3</accession>
<dbReference type="AlphaFoldDB" id="A0A1I7XWD3"/>
<feature type="compositionally biased region" description="Polar residues" evidence="1">
    <location>
        <begin position="231"/>
        <end position="247"/>
    </location>
</feature>
<dbReference type="Proteomes" id="UP000095287">
    <property type="component" value="Unplaced"/>
</dbReference>
<evidence type="ECO:0000256" key="1">
    <source>
        <dbReference type="SAM" id="MobiDB-lite"/>
    </source>
</evidence>
<protein>
    <submittedName>
        <fullName evidence="3">Uncharacterized protein</fullName>
    </submittedName>
</protein>
<feature type="region of interest" description="Disordered" evidence="1">
    <location>
        <begin position="314"/>
        <end position="371"/>
    </location>
</feature>
<feature type="compositionally biased region" description="Low complexity" evidence="1">
    <location>
        <begin position="164"/>
        <end position="195"/>
    </location>
</feature>
<name>A0A1I7XWD3_9BILA</name>
<keyword evidence="2" id="KW-1185">Reference proteome</keyword>